<comment type="similarity">
    <text evidence="1">Belongs to the transposase IS21/IS408/IS1162 family.</text>
</comment>
<evidence type="ECO:0000256" key="1">
    <source>
        <dbReference type="ARBA" id="ARBA00009277"/>
    </source>
</evidence>
<feature type="non-terminal residue" evidence="3">
    <location>
        <position position="1"/>
    </location>
</feature>
<dbReference type="Proteomes" id="UP000291819">
    <property type="component" value="Unassembled WGS sequence"/>
</dbReference>
<evidence type="ECO:0000313" key="4">
    <source>
        <dbReference type="Proteomes" id="UP000291819"/>
    </source>
</evidence>
<keyword evidence="4" id="KW-1185">Reference proteome</keyword>
<dbReference type="PANTHER" id="PTHR35004">
    <property type="entry name" value="TRANSPOSASE RV3428C-RELATED"/>
    <property type="match status" value="1"/>
</dbReference>
<gene>
    <name evidence="3" type="ORF">EYS08_25525</name>
</gene>
<name>A0A4Q9H5I6_9SPHI</name>
<dbReference type="InterPro" id="IPR001584">
    <property type="entry name" value="Integrase_cat-core"/>
</dbReference>
<reference evidence="3 4" key="1">
    <citation type="submission" date="2019-02" db="EMBL/GenBank/DDBJ databases">
        <title>Pedobacter kyonggii whole genome sequence analysis.</title>
        <authorList>
            <person name="Dahal R.H."/>
        </authorList>
    </citation>
    <scope>NUCLEOTIDE SEQUENCE [LARGE SCALE GENOMIC DNA]</scope>
    <source>
        <strain evidence="3 4">K-4-11-1</strain>
    </source>
</reference>
<dbReference type="Gene3D" id="3.30.420.10">
    <property type="entry name" value="Ribonuclease H-like superfamily/Ribonuclease H"/>
    <property type="match status" value="1"/>
</dbReference>
<dbReference type="EMBL" id="SIXF01000064">
    <property type="protein sequence ID" value="TBO35921.1"/>
    <property type="molecule type" value="Genomic_DNA"/>
</dbReference>
<feature type="domain" description="Integrase catalytic" evidence="2">
    <location>
        <begin position="119"/>
        <end position="298"/>
    </location>
</feature>
<accession>A0A4Q9H5I6</accession>
<dbReference type="InterPro" id="IPR054353">
    <property type="entry name" value="IstA-like_C"/>
</dbReference>
<dbReference type="AlphaFoldDB" id="A0A4Q9H5I6"/>
<sequence length="502" mass="58625">SQRKIEKEVRVNRRTIASYLEKFRSTGLTFDGLLKLSDRDIDEILGLVKEEVMEDADPRRVHFLEHLEYHNQQLASKEGVTRLLLWEEYITNYPEGFQYSRFCDLLQEHNRASKAVMHFEHKPAEMMQVDFAGAPLHYLDTSTGELVSCPVFLAILPFSGYGYVEALVDAKLPQVVSALNKALIYIGGVPKGVKSDNMRQWVSKSSKYEPVFTEMLEQWANHNKIALFAARPYKPKDKPSVENFVRIAYMRIYAKLRNQTFYSLKELNAAIMIKLNEHHQLSFQRKSFSRYELFHNNESALLQPLPESSFSIQHYTRAKVQKNYHVLVGEDWHYYSVPFRYIGKEVRISYCMDSVEIFHNCTRIAIHVRSFRKHHFTTVREHMPEAHQSFSDEKGWDPEYYLKQAERAGQNTYDFIQKLMQSNPVIHQSYAGCAGLMRLLKAYGAARMEAACKRALTGHRFKYTVIKNILDNNMDMVEETEQKEYRTPLHQNVRGAEAYKTN</sequence>
<dbReference type="PROSITE" id="PS50994">
    <property type="entry name" value="INTEGRASE"/>
    <property type="match status" value="1"/>
</dbReference>
<dbReference type="Pfam" id="PF22483">
    <property type="entry name" value="Mu-transpos_C_2"/>
    <property type="match status" value="1"/>
</dbReference>
<dbReference type="GO" id="GO:0015074">
    <property type="term" value="P:DNA integration"/>
    <property type="evidence" value="ECO:0007669"/>
    <property type="project" value="InterPro"/>
</dbReference>
<dbReference type="SUPFAM" id="SSF53098">
    <property type="entry name" value="Ribonuclease H-like"/>
    <property type="match status" value="1"/>
</dbReference>
<proteinExistence type="inferred from homology"/>
<dbReference type="PANTHER" id="PTHR35004:SF8">
    <property type="entry name" value="TRANSPOSASE RV3428C-RELATED"/>
    <property type="match status" value="1"/>
</dbReference>
<evidence type="ECO:0000313" key="3">
    <source>
        <dbReference type="EMBL" id="TBO35921.1"/>
    </source>
</evidence>
<dbReference type="NCBIfam" id="NF033546">
    <property type="entry name" value="transpos_IS21"/>
    <property type="match status" value="1"/>
</dbReference>
<dbReference type="OrthoDB" id="3193769at2"/>
<comment type="caution">
    <text evidence="3">The sequence shown here is derived from an EMBL/GenBank/DDBJ whole genome shotgun (WGS) entry which is preliminary data.</text>
</comment>
<protein>
    <submittedName>
        <fullName evidence="3">IS21 family transposase</fullName>
    </submittedName>
</protein>
<dbReference type="InterPro" id="IPR012337">
    <property type="entry name" value="RNaseH-like_sf"/>
</dbReference>
<organism evidence="3 4">
    <name type="scientific">Pedobacter kyonggii</name>
    <dbReference type="NCBI Taxonomy" id="1926871"/>
    <lineage>
        <taxon>Bacteria</taxon>
        <taxon>Pseudomonadati</taxon>
        <taxon>Bacteroidota</taxon>
        <taxon>Sphingobacteriia</taxon>
        <taxon>Sphingobacteriales</taxon>
        <taxon>Sphingobacteriaceae</taxon>
        <taxon>Pedobacter</taxon>
    </lineage>
</organism>
<dbReference type="InterPro" id="IPR036397">
    <property type="entry name" value="RNaseH_sf"/>
</dbReference>
<evidence type="ECO:0000259" key="2">
    <source>
        <dbReference type="PROSITE" id="PS50994"/>
    </source>
</evidence>
<dbReference type="GO" id="GO:0003676">
    <property type="term" value="F:nucleic acid binding"/>
    <property type="evidence" value="ECO:0007669"/>
    <property type="project" value="InterPro"/>
</dbReference>